<feature type="transmembrane region" description="Helical" evidence="5">
    <location>
        <begin position="208"/>
        <end position="227"/>
    </location>
</feature>
<evidence type="ECO:0000256" key="1">
    <source>
        <dbReference type="ARBA" id="ARBA00022475"/>
    </source>
</evidence>
<sequence length="259" mass="28422">MTLVDFICASVFMGLGVGVDVAAATFARANQLKALALVLLWVIGVSLTHSLFPMLGYLLTYFSVNALPALTPVIGIIAFACIALYLKSELTHFSPAAPTQPAQDKQLLVTCGVILAVSWDALWSGPAKSAQVVGWPESWVWLSFVIVGIVVALLAISSLLLARQLGKLFKPSKAAGLAANWLSAALQYTVIGYFGLLALCRYSLDLNWAWWQLLLLSALMVNFVIYLSHIKQLAQQRNKLKRHDVSRYRHWPSTIPVNR</sequence>
<feature type="transmembrane region" description="Helical" evidence="5">
    <location>
        <begin position="138"/>
        <end position="162"/>
    </location>
</feature>
<feature type="transmembrane region" description="Helical" evidence="5">
    <location>
        <begin position="34"/>
        <end position="60"/>
    </location>
</feature>
<dbReference type="EMBL" id="CP059735">
    <property type="protein sequence ID" value="WDD99092.1"/>
    <property type="molecule type" value="Genomic_DNA"/>
</dbReference>
<dbReference type="InterPro" id="IPR003810">
    <property type="entry name" value="Mntp/YtaF"/>
</dbReference>
<feature type="transmembrane region" description="Helical" evidence="5">
    <location>
        <begin position="66"/>
        <end position="86"/>
    </location>
</feature>
<gene>
    <name evidence="6" type="ORF">SG35_028395</name>
</gene>
<protein>
    <submittedName>
        <fullName evidence="6">Manganese efflux pump</fullName>
    </submittedName>
</protein>
<keyword evidence="3 5" id="KW-1133">Transmembrane helix</keyword>
<dbReference type="Proteomes" id="UP000032568">
    <property type="component" value="Chromosome"/>
</dbReference>
<evidence type="ECO:0000256" key="3">
    <source>
        <dbReference type="ARBA" id="ARBA00022989"/>
    </source>
</evidence>
<keyword evidence="7" id="KW-1185">Reference proteome</keyword>
<evidence type="ECO:0000313" key="7">
    <source>
        <dbReference type="Proteomes" id="UP000032568"/>
    </source>
</evidence>
<keyword evidence="4 5" id="KW-0472">Membrane</keyword>
<dbReference type="Pfam" id="PF02659">
    <property type="entry name" value="Mntp"/>
    <property type="match status" value="1"/>
</dbReference>
<evidence type="ECO:0000256" key="4">
    <source>
        <dbReference type="ARBA" id="ARBA00023136"/>
    </source>
</evidence>
<name>A0AAE9YT96_9GAMM</name>
<reference evidence="6 7" key="1">
    <citation type="journal article" date="2015" name="Genome Announc.">
        <title>Draft Genome Sequences of Marine Isolates of Thalassomonas viridans and Thalassomonas actiniarum.</title>
        <authorList>
            <person name="Olonade I."/>
            <person name="van Zyl L.J."/>
            <person name="Trindade M."/>
        </authorList>
    </citation>
    <scope>NUCLEOTIDE SEQUENCE [LARGE SCALE GENOMIC DNA]</scope>
    <source>
        <strain evidence="6 7">A5K-106</strain>
    </source>
</reference>
<reference evidence="6 7" key="2">
    <citation type="journal article" date="2022" name="Mar. Drugs">
        <title>Bioassay-Guided Fractionation Leads to the Detection of Cholic Acid Generated by the Rare Thalassomonas sp.</title>
        <authorList>
            <person name="Pheiffer F."/>
            <person name="Schneider Y.K."/>
            <person name="Hansen E.H."/>
            <person name="Andersen J.H."/>
            <person name="Isaksson J."/>
            <person name="Busche T."/>
            <person name="R C."/>
            <person name="Kalinowski J."/>
            <person name="Zyl L.V."/>
            <person name="Trindade M."/>
        </authorList>
    </citation>
    <scope>NUCLEOTIDE SEQUENCE [LARGE SCALE GENOMIC DNA]</scope>
    <source>
        <strain evidence="6 7">A5K-106</strain>
    </source>
</reference>
<feature type="transmembrane region" description="Helical" evidence="5">
    <location>
        <begin position="174"/>
        <end position="196"/>
    </location>
</feature>
<dbReference type="KEGG" id="tact:SG35_028395"/>
<evidence type="ECO:0000313" key="6">
    <source>
        <dbReference type="EMBL" id="WDD99092.1"/>
    </source>
</evidence>
<feature type="transmembrane region" description="Helical" evidence="5">
    <location>
        <begin position="107"/>
        <end position="126"/>
    </location>
</feature>
<dbReference type="AlphaFoldDB" id="A0AAE9YT96"/>
<feature type="transmembrane region" description="Helical" evidence="5">
    <location>
        <begin position="6"/>
        <end position="27"/>
    </location>
</feature>
<evidence type="ECO:0000256" key="2">
    <source>
        <dbReference type="ARBA" id="ARBA00022692"/>
    </source>
</evidence>
<proteinExistence type="predicted"/>
<organism evidence="6 7">
    <name type="scientific">Thalassomonas actiniarum</name>
    <dbReference type="NCBI Taxonomy" id="485447"/>
    <lineage>
        <taxon>Bacteria</taxon>
        <taxon>Pseudomonadati</taxon>
        <taxon>Pseudomonadota</taxon>
        <taxon>Gammaproteobacteria</taxon>
        <taxon>Alteromonadales</taxon>
        <taxon>Colwelliaceae</taxon>
        <taxon>Thalassomonas</taxon>
    </lineage>
</organism>
<keyword evidence="2 5" id="KW-0812">Transmembrane</keyword>
<accession>A0AAE9YT96</accession>
<evidence type="ECO:0000256" key="5">
    <source>
        <dbReference type="SAM" id="Phobius"/>
    </source>
</evidence>
<dbReference type="RefSeq" id="WP_063888650.1">
    <property type="nucleotide sequence ID" value="NZ_CP059735.1"/>
</dbReference>
<keyword evidence="1" id="KW-1003">Cell membrane</keyword>